<protein>
    <recommendedName>
        <fullName evidence="2">NAD(P)-binding domain-containing protein</fullName>
    </recommendedName>
</protein>
<evidence type="ECO:0000256" key="1">
    <source>
        <dbReference type="ARBA" id="ARBA00038376"/>
    </source>
</evidence>
<comment type="caution">
    <text evidence="3">The sequence shown here is derived from an EMBL/GenBank/DDBJ whole genome shotgun (WGS) entry which is preliminary data.</text>
</comment>
<name>A0A4V1XAF2_9PEZI</name>
<gene>
    <name evidence="3" type="ORF">DL764_005783</name>
</gene>
<dbReference type="OrthoDB" id="10254221at2759"/>
<dbReference type="PANTHER" id="PTHR43355:SF2">
    <property type="entry name" value="FLAVIN REDUCTASE (NADPH)"/>
    <property type="match status" value="1"/>
</dbReference>
<proteinExistence type="inferred from homology"/>
<dbReference type="PANTHER" id="PTHR43355">
    <property type="entry name" value="FLAVIN REDUCTASE (NADPH)"/>
    <property type="match status" value="1"/>
</dbReference>
<dbReference type="AlphaFoldDB" id="A0A4V1XAF2"/>
<evidence type="ECO:0000259" key="2">
    <source>
        <dbReference type="Pfam" id="PF13460"/>
    </source>
</evidence>
<dbReference type="EMBL" id="QJNU01000314">
    <property type="protein sequence ID" value="RYP02539.1"/>
    <property type="molecule type" value="Genomic_DNA"/>
</dbReference>
<dbReference type="InterPro" id="IPR036291">
    <property type="entry name" value="NAD(P)-bd_dom_sf"/>
</dbReference>
<evidence type="ECO:0000313" key="4">
    <source>
        <dbReference type="Proteomes" id="UP000293360"/>
    </source>
</evidence>
<dbReference type="Proteomes" id="UP000293360">
    <property type="component" value="Unassembled WGS sequence"/>
</dbReference>
<dbReference type="Pfam" id="PF13460">
    <property type="entry name" value="NAD_binding_10"/>
    <property type="match status" value="1"/>
</dbReference>
<dbReference type="InterPro" id="IPR016040">
    <property type="entry name" value="NAD(P)-bd_dom"/>
</dbReference>
<reference evidence="3 4" key="1">
    <citation type="submission" date="2018-06" db="EMBL/GenBank/DDBJ databases">
        <title>Complete Genomes of Monosporascus.</title>
        <authorList>
            <person name="Robinson A.J."/>
            <person name="Natvig D.O."/>
        </authorList>
    </citation>
    <scope>NUCLEOTIDE SEQUENCE [LARGE SCALE GENOMIC DNA]</scope>
    <source>
        <strain evidence="3 4">CBS 110550</strain>
    </source>
</reference>
<organism evidence="3 4">
    <name type="scientific">Monosporascus ibericus</name>
    <dbReference type="NCBI Taxonomy" id="155417"/>
    <lineage>
        <taxon>Eukaryota</taxon>
        <taxon>Fungi</taxon>
        <taxon>Dikarya</taxon>
        <taxon>Ascomycota</taxon>
        <taxon>Pezizomycotina</taxon>
        <taxon>Sordariomycetes</taxon>
        <taxon>Xylariomycetidae</taxon>
        <taxon>Xylariales</taxon>
        <taxon>Xylariales incertae sedis</taxon>
        <taxon>Monosporascus</taxon>
    </lineage>
</organism>
<sequence length="243" mass="26462">MAGDKVLVFGATGPAGICLLRELLFRNHPTIAYIRNPSKVPNELAANPLLEIVKGEIDDVEALSFAVAKSFIILSLLGPSSLTALPDPSIYSDFYARLFPLMRQHGVKRIMAMSTPSAGQPEDRFHLLMTLLILLVRFIAPKAYQAVRGIANVFKEQARGLDWIVYRIAGIPGASDEEAWKKGRESGGVHAGYVGDGTWSLTTNRSALARWLVDAVEDEEGMRDWIGKLPAVCGLSASKAKIT</sequence>
<dbReference type="SUPFAM" id="SSF51735">
    <property type="entry name" value="NAD(P)-binding Rossmann-fold domains"/>
    <property type="match status" value="1"/>
</dbReference>
<dbReference type="GO" id="GO:0016646">
    <property type="term" value="F:oxidoreductase activity, acting on the CH-NH group of donors, NAD or NADP as acceptor"/>
    <property type="evidence" value="ECO:0007669"/>
    <property type="project" value="TreeGrafter"/>
</dbReference>
<keyword evidence="4" id="KW-1185">Reference proteome</keyword>
<evidence type="ECO:0000313" key="3">
    <source>
        <dbReference type="EMBL" id="RYP02539.1"/>
    </source>
</evidence>
<feature type="domain" description="NAD(P)-binding" evidence="2">
    <location>
        <begin position="10"/>
        <end position="218"/>
    </location>
</feature>
<accession>A0A4V1XAF2</accession>
<dbReference type="STRING" id="155417.A0A4V1XAF2"/>
<dbReference type="InterPro" id="IPR051606">
    <property type="entry name" value="Polyketide_Oxido-like"/>
</dbReference>
<dbReference type="Gene3D" id="3.40.50.720">
    <property type="entry name" value="NAD(P)-binding Rossmann-like Domain"/>
    <property type="match status" value="1"/>
</dbReference>
<comment type="similarity">
    <text evidence="1">Belongs to the avfA family.</text>
</comment>